<dbReference type="AlphaFoldDB" id="A0AAP0IUM4"/>
<dbReference type="EMBL" id="JBBNAF010000008">
    <property type="protein sequence ID" value="KAK9122142.1"/>
    <property type="molecule type" value="Genomic_DNA"/>
</dbReference>
<organism evidence="1 2">
    <name type="scientific">Stephania yunnanensis</name>
    <dbReference type="NCBI Taxonomy" id="152371"/>
    <lineage>
        <taxon>Eukaryota</taxon>
        <taxon>Viridiplantae</taxon>
        <taxon>Streptophyta</taxon>
        <taxon>Embryophyta</taxon>
        <taxon>Tracheophyta</taxon>
        <taxon>Spermatophyta</taxon>
        <taxon>Magnoliopsida</taxon>
        <taxon>Ranunculales</taxon>
        <taxon>Menispermaceae</taxon>
        <taxon>Menispermoideae</taxon>
        <taxon>Cissampelideae</taxon>
        <taxon>Stephania</taxon>
    </lineage>
</organism>
<comment type="caution">
    <text evidence="1">The sequence shown here is derived from an EMBL/GenBank/DDBJ whole genome shotgun (WGS) entry which is preliminary data.</text>
</comment>
<name>A0AAP0IUM4_9MAGN</name>
<proteinExistence type="predicted"/>
<reference evidence="1 2" key="1">
    <citation type="submission" date="2024-01" db="EMBL/GenBank/DDBJ databases">
        <title>Genome assemblies of Stephania.</title>
        <authorList>
            <person name="Yang L."/>
        </authorList>
    </citation>
    <scope>NUCLEOTIDE SEQUENCE [LARGE SCALE GENOMIC DNA]</scope>
    <source>
        <strain evidence="1">YNDBR</strain>
        <tissue evidence="1">Leaf</tissue>
    </source>
</reference>
<gene>
    <name evidence="1" type="ORF">Syun_019759</name>
</gene>
<dbReference type="Proteomes" id="UP001420932">
    <property type="component" value="Unassembled WGS sequence"/>
</dbReference>
<accession>A0AAP0IUM4</accession>
<evidence type="ECO:0000313" key="1">
    <source>
        <dbReference type="EMBL" id="KAK9122142.1"/>
    </source>
</evidence>
<protein>
    <submittedName>
        <fullName evidence="1">Uncharacterized protein</fullName>
    </submittedName>
</protein>
<evidence type="ECO:0000313" key="2">
    <source>
        <dbReference type="Proteomes" id="UP001420932"/>
    </source>
</evidence>
<sequence>MEKFENVDYNELGFDPHIYGLLTDSSEVATCKAFILQDRHKGVTQQRAYINVQSAAIHSWCWRKTSFQDRGCTSSR</sequence>
<keyword evidence="2" id="KW-1185">Reference proteome</keyword>